<evidence type="ECO:0000313" key="2">
    <source>
        <dbReference type="Proteomes" id="UP000231259"/>
    </source>
</evidence>
<evidence type="ECO:0000313" key="1">
    <source>
        <dbReference type="EMBL" id="PIL12458.1"/>
    </source>
</evidence>
<evidence type="ECO:0008006" key="3">
    <source>
        <dbReference type="Google" id="ProtNLM"/>
    </source>
</evidence>
<dbReference type="InterPro" id="IPR009045">
    <property type="entry name" value="Zn_M74/Hedgehog-like"/>
</dbReference>
<proteinExistence type="predicted"/>
<dbReference type="RefSeq" id="WP_099913930.1">
    <property type="nucleotide sequence ID" value="NZ_AWWI01000186.1"/>
</dbReference>
<accession>A0A2G8QU86</accession>
<reference evidence="1 2" key="1">
    <citation type="submission" date="2013-09" db="EMBL/GenBank/DDBJ databases">
        <title>Genome sequencing of Phaeobacter antarcticus sp. nov. SM1211.</title>
        <authorList>
            <person name="Zhang X.-Y."/>
            <person name="Liu C."/>
            <person name="Chen X.-L."/>
            <person name="Xie B.-B."/>
            <person name="Qin Q.-L."/>
            <person name="Rong J.-C."/>
            <person name="Zhang Y.-Z."/>
        </authorList>
    </citation>
    <scope>NUCLEOTIDE SEQUENCE [LARGE SCALE GENOMIC DNA]</scope>
    <source>
        <strain evidence="1 2">SM1211</strain>
    </source>
</reference>
<comment type="caution">
    <text evidence="1">The sequence shown here is derived from an EMBL/GenBank/DDBJ whole genome shotgun (WGS) entry which is preliminary data.</text>
</comment>
<name>A0A2G8QU86_9RHOB</name>
<protein>
    <recommendedName>
        <fullName evidence="3">Peptidase M15C domain-containing protein</fullName>
    </recommendedName>
</protein>
<dbReference type="Proteomes" id="UP000231259">
    <property type="component" value="Unassembled WGS sequence"/>
</dbReference>
<dbReference type="SUPFAM" id="SSF55166">
    <property type="entry name" value="Hedgehog/DD-peptidase"/>
    <property type="match status" value="1"/>
</dbReference>
<sequence>MTPTDVQMLLASASYYTSAIDGDPGPKTMAAVAVTERNAAADSTSWSKARRLIAAGQRILNAQGFEAGLVDGYAGHNTAEALTAWRSARAGASAAVERVASPHQPDAASIPTQAECSTYYGQPGTDEIRNQLVYVTLPFDLRIDWALDQTTRRIRVHAKAAASLERALLAVFDHYGSDDMRDLGIDRFAGSYVERRMRGGASWSMHSYGCAVDFYAAPNALRLRCPHALFCGAAYKPLLDIMQANEWLPALRLWGADAMHFQRARM</sequence>
<dbReference type="AlphaFoldDB" id="A0A2G8QU86"/>
<dbReference type="OrthoDB" id="9799970at2"/>
<dbReference type="EMBL" id="AWWI01000186">
    <property type="protein sequence ID" value="PIL12458.1"/>
    <property type="molecule type" value="Genomic_DNA"/>
</dbReference>
<organism evidence="1 2">
    <name type="scientific">Puniceibacterium antarcticum</name>
    <dbReference type="NCBI Taxonomy" id="1206336"/>
    <lineage>
        <taxon>Bacteria</taxon>
        <taxon>Pseudomonadati</taxon>
        <taxon>Pseudomonadota</taxon>
        <taxon>Alphaproteobacteria</taxon>
        <taxon>Rhodobacterales</taxon>
        <taxon>Paracoccaceae</taxon>
        <taxon>Puniceibacterium</taxon>
    </lineage>
</organism>
<keyword evidence="2" id="KW-1185">Reference proteome</keyword>
<gene>
    <name evidence="1" type="ORF">P775_28570</name>
</gene>